<evidence type="ECO:0000259" key="13">
    <source>
        <dbReference type="PROSITE" id="PS50871"/>
    </source>
</evidence>
<sequence>MFSLTAGYLLLGSALLLMPELCRGGCTVQDGKPGLEGISGRDGLPGEKGEKGDAGNWLASNTPLMESTKGMKGESGHKGFPGEMGGKGYSGAVGQAGLPGPPGPKGSLGDSTGSLKQSAFSVYEPQNPEYGKPVKFTRNSVNINDDFNHQTGKFTCRVPGVYYFVFHSMSEKNLCLSLKSDALKEENFGFCDYCDASKNEKHVLSGGVVLQLDKDEKVWMEVFREENTQPSVESIVFNGFLIFQTGRHLNSEC</sequence>
<dbReference type="Pfam" id="PF00386">
    <property type="entry name" value="C1q"/>
    <property type="match status" value="1"/>
</dbReference>
<keyword evidence="6" id="KW-0391">Immunity</keyword>
<evidence type="ECO:0000256" key="3">
    <source>
        <dbReference type="ARBA" id="ARBA00022530"/>
    </source>
</evidence>
<feature type="chain" id="PRO_5017457555" evidence="12">
    <location>
        <begin position="25"/>
        <end position="253"/>
    </location>
</feature>
<dbReference type="GO" id="GO:0006958">
    <property type="term" value="P:complement activation, classical pathway"/>
    <property type="evidence" value="ECO:0007669"/>
    <property type="project" value="UniProtKB-KW"/>
</dbReference>
<evidence type="ECO:0000256" key="1">
    <source>
        <dbReference type="ARBA" id="ARBA00004498"/>
    </source>
</evidence>
<keyword evidence="4" id="KW-0399">Innate immunity</keyword>
<dbReference type="PROSITE" id="PS50871">
    <property type="entry name" value="C1Q"/>
    <property type="match status" value="1"/>
</dbReference>
<evidence type="ECO:0000256" key="6">
    <source>
        <dbReference type="ARBA" id="ARBA00022859"/>
    </source>
</evidence>
<evidence type="ECO:0000256" key="9">
    <source>
        <dbReference type="ARBA" id="ARBA00023180"/>
    </source>
</evidence>
<evidence type="ECO:0000256" key="4">
    <source>
        <dbReference type="ARBA" id="ARBA00022588"/>
    </source>
</evidence>
<feature type="domain" description="C1q" evidence="13">
    <location>
        <begin position="113"/>
        <end position="248"/>
    </location>
</feature>
<evidence type="ECO:0000256" key="11">
    <source>
        <dbReference type="SAM" id="MobiDB-lite"/>
    </source>
</evidence>
<dbReference type="PANTHER" id="PTHR15427:SF26">
    <property type="entry name" value="COMPLEMENT C1Q SUBCOMPONENT SUBUNIT A"/>
    <property type="match status" value="1"/>
</dbReference>
<dbReference type="Gene3D" id="2.60.120.40">
    <property type="match status" value="1"/>
</dbReference>
<dbReference type="PANTHER" id="PTHR15427">
    <property type="entry name" value="EMILIN ELASTIN MICROFIBRIL INTERFACE-LOCATED PROTEIN ELASTIN MICROFIBRIL INTERFACER"/>
    <property type="match status" value="1"/>
</dbReference>
<evidence type="ECO:0000256" key="2">
    <source>
        <dbReference type="ARBA" id="ARBA00022525"/>
    </source>
</evidence>
<feature type="region of interest" description="Disordered" evidence="11">
    <location>
        <begin position="34"/>
        <end position="84"/>
    </location>
</feature>
<evidence type="ECO:0000256" key="5">
    <source>
        <dbReference type="ARBA" id="ARBA00022737"/>
    </source>
</evidence>
<proteinExistence type="predicted"/>
<reference evidence="14" key="1">
    <citation type="submission" date="2025-08" db="UniProtKB">
        <authorList>
            <consortium name="Ensembl"/>
        </authorList>
    </citation>
    <scope>IDENTIFICATION</scope>
</reference>
<keyword evidence="12" id="KW-0732">Signal</keyword>
<keyword evidence="7" id="KW-0180">Complement pathway</keyword>
<keyword evidence="3" id="KW-0272">Extracellular matrix</keyword>
<keyword evidence="8" id="KW-1015">Disulfide bond</keyword>
<protein>
    <submittedName>
        <fullName evidence="14">Complement component 1, q subcomponent, A chain</fullName>
    </submittedName>
</protein>
<dbReference type="GO" id="GO:0005581">
    <property type="term" value="C:collagen trimer"/>
    <property type="evidence" value="ECO:0007669"/>
    <property type="project" value="UniProtKB-KW"/>
</dbReference>
<accession>A0A3B3T523</accession>
<dbReference type="GeneTree" id="ENSGT00940000162143"/>
<dbReference type="AlphaFoldDB" id="A0A3B3T523"/>
<keyword evidence="10" id="KW-0379">Hydroxylation</keyword>
<dbReference type="SMART" id="SM00110">
    <property type="entry name" value="C1Q"/>
    <property type="match status" value="1"/>
</dbReference>
<dbReference type="PRINTS" id="PR00007">
    <property type="entry name" value="COMPLEMNTC1Q"/>
</dbReference>
<evidence type="ECO:0000256" key="12">
    <source>
        <dbReference type="SAM" id="SignalP"/>
    </source>
</evidence>
<dbReference type="InterPro" id="IPR050392">
    <property type="entry name" value="Collagen/C1q_domain"/>
</dbReference>
<reference evidence="14" key="2">
    <citation type="submission" date="2025-09" db="UniProtKB">
        <authorList>
            <consortium name="Ensembl"/>
        </authorList>
    </citation>
    <scope>IDENTIFICATION</scope>
</reference>
<dbReference type="STRING" id="1676925.ENSPKIP00000037944"/>
<feature type="signal peptide" evidence="12">
    <location>
        <begin position="1"/>
        <end position="24"/>
    </location>
</feature>
<organism evidence="14 15">
    <name type="scientific">Paramormyrops kingsleyae</name>
    <dbReference type="NCBI Taxonomy" id="1676925"/>
    <lineage>
        <taxon>Eukaryota</taxon>
        <taxon>Metazoa</taxon>
        <taxon>Chordata</taxon>
        <taxon>Craniata</taxon>
        <taxon>Vertebrata</taxon>
        <taxon>Euteleostomi</taxon>
        <taxon>Actinopterygii</taxon>
        <taxon>Neopterygii</taxon>
        <taxon>Teleostei</taxon>
        <taxon>Osteoglossocephala</taxon>
        <taxon>Osteoglossomorpha</taxon>
        <taxon>Osteoglossiformes</taxon>
        <taxon>Mormyridae</taxon>
        <taxon>Paramormyrops</taxon>
    </lineage>
</organism>
<keyword evidence="15" id="KW-1185">Reference proteome</keyword>
<dbReference type="InterPro" id="IPR001073">
    <property type="entry name" value="C1q_dom"/>
</dbReference>
<evidence type="ECO:0000256" key="7">
    <source>
        <dbReference type="ARBA" id="ARBA00022875"/>
    </source>
</evidence>
<comment type="subcellular location">
    <subcellularLocation>
        <location evidence="1">Secreted</location>
        <location evidence="1">Extracellular space</location>
        <location evidence="1">Extracellular matrix</location>
    </subcellularLocation>
</comment>
<dbReference type="SUPFAM" id="SSF49842">
    <property type="entry name" value="TNF-like"/>
    <property type="match status" value="1"/>
</dbReference>
<keyword evidence="9" id="KW-0325">Glycoprotein</keyword>
<name>A0A3B3T523_9TELE</name>
<dbReference type="Proteomes" id="UP000261540">
    <property type="component" value="Unplaced"/>
</dbReference>
<feature type="compositionally biased region" description="Basic and acidic residues" evidence="11">
    <location>
        <begin position="44"/>
        <end position="53"/>
    </location>
</feature>
<dbReference type="GO" id="GO:0045087">
    <property type="term" value="P:innate immune response"/>
    <property type="evidence" value="ECO:0007669"/>
    <property type="project" value="UniProtKB-KW"/>
</dbReference>
<evidence type="ECO:0000313" key="15">
    <source>
        <dbReference type="Proteomes" id="UP000261540"/>
    </source>
</evidence>
<dbReference type="InterPro" id="IPR008983">
    <property type="entry name" value="Tumour_necrosis_fac-like_dom"/>
</dbReference>
<evidence type="ECO:0000256" key="8">
    <source>
        <dbReference type="ARBA" id="ARBA00023157"/>
    </source>
</evidence>
<evidence type="ECO:0000256" key="10">
    <source>
        <dbReference type="ARBA" id="ARBA00023278"/>
    </source>
</evidence>
<evidence type="ECO:0000313" key="14">
    <source>
        <dbReference type="Ensembl" id="ENSPKIP00000037944.1"/>
    </source>
</evidence>
<keyword evidence="2" id="KW-0964">Secreted</keyword>
<keyword evidence="5" id="KW-0677">Repeat</keyword>
<dbReference type="Ensembl" id="ENSPKIT00000018930.1">
    <property type="protein sequence ID" value="ENSPKIP00000037944.1"/>
    <property type="gene ID" value="ENSPKIG00000015920.1"/>
</dbReference>